<sequence length="1003" mass="117394">MIRSLLLFSLLISLTISAQTKSFKSALKKAYFYEKTEDFLLAKKVFEIAQKDQSIISSEKVFLRHYILFYDYLLSDMEDIKNIDLAIQYLNSIKKRNPFETELLLNLSTSKYHYLASNTGWEASLEVAEKSYKIKDFNQAKLETRTDYLYDLGYLYDKVGNSFEGIKFYKKSLALYIKQYGENDNEVALNYNNLAYAYTNIYNQKNTIAYYEKAAKIWENIYRNKNNDKDYLITVYHNLIFQYINYGDIENAKKNLLKLNNYFFKKYTSIKSIDNERYFLSFSDFSLSNIRMNLALNQKDKALQFLKDFENNQLLPYKKENHSTYLIQCYEEIADYLIENNEYSSALNLIEKGLSLSKKYTQLHFSVTLNTKKGKVYKLQNNLEMALKQYEIAQKNNTKNYFNSSKYTLEYLKSEIYFENNQSKKSVLNIKNTIEQLLFDLSKKKKTIEKIKFSDVKELISTDFINLFYKSGKIYFQNYKKFKNRNDLQIADNLYKISNKLFREYYLKGEYNEELSKYHSEIIEGLFEISLEKKLTFQEKTELINEIERSASQHLAQEFYKKIKTQNNESNLNLDKIKELEKELHFYKSQTKINSKKIAIIESNINSLLKKTSKTYQGIDKNSLDNFDVVNVQNTLDSDELVVKYYTLKNYVFALYITQKKFEIKKIASTSVLKKEIKFYLNLTKKIDKNRLVSNNISKFLLPDLNSKKITFIADGFLNYLPFETLFNSKNKKFLVQQSTVSYDYNLSFFLFNKKSKIKIDSDALIAFAPNYKNKELAKIRSGLSDLRYAKEEANTISNLFDGTSFLNEKASKTNFFKTINQFGVYHFAMHSLLDESNINESCLVFSNNEKLYFSELYGLSFPAKMVVLSACDTGNGNLKSGEGIMSLSRALTYAGVQSSVYSLWQVPDKETSEIIVSFYKNLKDGQTKDEALANAKKQFLANNPMKQHPFYWAGFVVNGDVSPIESKNFDWNIIGAILIGSILSILVFYLIKKRNQNKLFHQ</sequence>
<reference evidence="4 5" key="1">
    <citation type="submission" date="2019-03" db="EMBL/GenBank/DDBJ databases">
        <title>Genomic Encyclopedia of Archaeal and Bacterial Type Strains, Phase II (KMG-II): from individual species to whole genera.</title>
        <authorList>
            <person name="Goeker M."/>
        </authorList>
    </citation>
    <scope>NUCLEOTIDE SEQUENCE [LARGE SCALE GENOMIC DNA]</scope>
    <source>
        <strain evidence="4 5">DSM 25687</strain>
    </source>
</reference>
<proteinExistence type="predicted"/>
<dbReference type="RefSeq" id="WP_133532530.1">
    <property type="nucleotide sequence ID" value="NZ_SNXR01000012.1"/>
</dbReference>
<feature type="transmembrane region" description="Helical" evidence="1">
    <location>
        <begin position="972"/>
        <end position="992"/>
    </location>
</feature>
<feature type="chain" id="PRO_5020537138" evidence="2">
    <location>
        <begin position="19"/>
        <end position="1003"/>
    </location>
</feature>
<dbReference type="AlphaFoldDB" id="A0A4R6QD00"/>
<dbReference type="InterPro" id="IPR024983">
    <property type="entry name" value="CHAT_dom"/>
</dbReference>
<dbReference type="Pfam" id="PF12770">
    <property type="entry name" value="CHAT"/>
    <property type="match status" value="1"/>
</dbReference>
<keyword evidence="5" id="KW-1185">Reference proteome</keyword>
<dbReference type="SUPFAM" id="SSF48452">
    <property type="entry name" value="TPR-like"/>
    <property type="match status" value="2"/>
</dbReference>
<dbReference type="Proteomes" id="UP000295260">
    <property type="component" value="Unassembled WGS sequence"/>
</dbReference>
<dbReference type="InterPro" id="IPR011990">
    <property type="entry name" value="TPR-like_helical_dom_sf"/>
</dbReference>
<keyword evidence="1" id="KW-0472">Membrane</keyword>
<comment type="caution">
    <text evidence="4">The sequence shown here is derived from an EMBL/GenBank/DDBJ whole genome shotgun (WGS) entry which is preliminary data.</text>
</comment>
<keyword evidence="2" id="KW-0732">Signal</keyword>
<dbReference type="OrthoDB" id="9771112at2"/>
<keyword evidence="1" id="KW-1133">Transmembrane helix</keyword>
<accession>A0A4R6QD00</accession>
<evidence type="ECO:0000256" key="1">
    <source>
        <dbReference type="SAM" id="Phobius"/>
    </source>
</evidence>
<gene>
    <name evidence="4" type="ORF">BC748_1225</name>
</gene>
<keyword evidence="1" id="KW-0812">Transmembrane</keyword>
<name>A0A4R6QD00_9FLAO</name>
<dbReference type="Gene3D" id="1.25.40.10">
    <property type="entry name" value="Tetratricopeptide repeat domain"/>
    <property type="match status" value="2"/>
</dbReference>
<evidence type="ECO:0000256" key="2">
    <source>
        <dbReference type="SAM" id="SignalP"/>
    </source>
</evidence>
<evidence type="ECO:0000313" key="5">
    <source>
        <dbReference type="Proteomes" id="UP000295260"/>
    </source>
</evidence>
<evidence type="ECO:0000313" key="4">
    <source>
        <dbReference type="EMBL" id="TDP60245.1"/>
    </source>
</evidence>
<dbReference type="SMART" id="SM00028">
    <property type="entry name" value="TPR"/>
    <property type="match status" value="4"/>
</dbReference>
<feature type="signal peptide" evidence="2">
    <location>
        <begin position="1"/>
        <end position="18"/>
    </location>
</feature>
<evidence type="ECO:0000259" key="3">
    <source>
        <dbReference type="Pfam" id="PF12770"/>
    </source>
</evidence>
<dbReference type="PANTHER" id="PTHR10098">
    <property type="entry name" value="RAPSYN-RELATED"/>
    <property type="match status" value="1"/>
</dbReference>
<organism evidence="4 5">
    <name type="scientific">Flavobacterium dankookense</name>
    <dbReference type="NCBI Taxonomy" id="706186"/>
    <lineage>
        <taxon>Bacteria</taxon>
        <taxon>Pseudomonadati</taxon>
        <taxon>Bacteroidota</taxon>
        <taxon>Flavobacteriia</taxon>
        <taxon>Flavobacteriales</taxon>
        <taxon>Flavobacteriaceae</taxon>
        <taxon>Flavobacterium</taxon>
    </lineage>
</organism>
<dbReference type="EMBL" id="SNXR01000012">
    <property type="protein sequence ID" value="TDP60245.1"/>
    <property type="molecule type" value="Genomic_DNA"/>
</dbReference>
<protein>
    <submittedName>
        <fullName evidence="4">CHAT domain-containing protein</fullName>
    </submittedName>
</protein>
<dbReference type="InterPro" id="IPR019734">
    <property type="entry name" value="TPR_rpt"/>
</dbReference>
<feature type="domain" description="CHAT" evidence="3">
    <location>
        <begin position="705"/>
        <end position="961"/>
    </location>
</feature>